<keyword evidence="12" id="KW-0812">Transmembrane</keyword>
<organism evidence="13 14">
    <name type="scientific">Desulfonema ishimotonii</name>
    <dbReference type="NCBI Taxonomy" id="45657"/>
    <lineage>
        <taxon>Bacteria</taxon>
        <taxon>Pseudomonadati</taxon>
        <taxon>Thermodesulfobacteriota</taxon>
        <taxon>Desulfobacteria</taxon>
        <taxon>Desulfobacterales</taxon>
        <taxon>Desulfococcaceae</taxon>
        <taxon>Desulfonema</taxon>
    </lineage>
</organism>
<dbReference type="PANTHER" id="PTHR35809">
    <property type="entry name" value="ARCHAETIDYLSERINE DECARBOXYLASE PROENZYME-RELATED"/>
    <property type="match status" value="1"/>
</dbReference>
<evidence type="ECO:0000256" key="11">
    <source>
        <dbReference type="HAMAP-Rule" id="MF_00664"/>
    </source>
</evidence>
<keyword evidence="14" id="KW-1185">Reference proteome</keyword>
<evidence type="ECO:0000256" key="12">
    <source>
        <dbReference type="SAM" id="Phobius"/>
    </source>
</evidence>
<evidence type="ECO:0000256" key="6">
    <source>
        <dbReference type="ARBA" id="ARBA00023145"/>
    </source>
</evidence>
<comment type="subcellular location">
    <subcellularLocation>
        <location evidence="11">Cell membrane</location>
        <topology evidence="11">Peripheral membrane protein</topology>
    </subcellularLocation>
</comment>
<evidence type="ECO:0000256" key="1">
    <source>
        <dbReference type="ARBA" id="ARBA00022475"/>
    </source>
</evidence>
<comment type="function">
    <text evidence="11">Catalyzes the formation of phosphatidylethanolamine (PtdEtn) from phosphatidylserine (PtdSer).</text>
</comment>
<evidence type="ECO:0000256" key="7">
    <source>
        <dbReference type="ARBA" id="ARBA00023209"/>
    </source>
</evidence>
<protein>
    <recommendedName>
        <fullName evidence="11">Phosphatidylserine decarboxylase proenzyme</fullName>
        <ecNumber evidence="11">4.1.1.65</ecNumber>
    </recommendedName>
    <component>
        <recommendedName>
            <fullName evidence="11">Phosphatidylserine decarboxylase alpha chain</fullName>
        </recommendedName>
    </component>
    <component>
        <recommendedName>
            <fullName evidence="11">Phosphatidylserine decarboxylase beta chain</fullName>
        </recommendedName>
    </component>
</protein>
<dbReference type="InterPro" id="IPR003817">
    <property type="entry name" value="PS_Dcarbxylase"/>
</dbReference>
<keyword evidence="10 11" id="KW-0670">Pyruvate</keyword>
<evidence type="ECO:0000256" key="9">
    <source>
        <dbReference type="ARBA" id="ARBA00023264"/>
    </source>
</evidence>
<feature type="chain" id="PRO_5023569512" description="Phosphatidylserine decarboxylase beta chain" evidence="11">
    <location>
        <begin position="1"/>
        <end position="191"/>
    </location>
</feature>
<sequence length="228" mass="24482">MDKFSWADPPGQTAFPIAKAGYPMIFGSAFVTAVFALLGLTAPALTGLVVTLAICCFFRDPDRVIPNAADGVVSPADGKVIFVDQVSESPFLEGPRLKISVFMSVLNVHVNRVPFTGRVREIVYHPGKFFSANLDKASKDNEHNAVTVETETGQEICFVQIAGLIARRIICKIQPGDAVVRGQRFGIICFGSRLDIYLPPDFRPDVSVGDRVSAGASVLGCLTAPSSH</sequence>
<comment type="caution">
    <text evidence="13">The sequence shown here is derived from an EMBL/GenBank/DDBJ whole genome shotgun (WGS) entry which is preliminary data.</text>
</comment>
<evidence type="ECO:0000313" key="14">
    <source>
        <dbReference type="Proteomes" id="UP000288096"/>
    </source>
</evidence>
<evidence type="ECO:0000256" key="10">
    <source>
        <dbReference type="ARBA" id="ARBA00023317"/>
    </source>
</evidence>
<name>A0A401FRM4_9BACT</name>
<keyword evidence="3 11" id="KW-0210">Decarboxylase</keyword>
<gene>
    <name evidence="11" type="primary">psd</name>
    <name evidence="13" type="ORF">DENIS_0556</name>
</gene>
<dbReference type="PANTHER" id="PTHR35809:SF1">
    <property type="entry name" value="ARCHAETIDYLSERINE DECARBOXYLASE PROENZYME-RELATED"/>
    <property type="match status" value="1"/>
</dbReference>
<dbReference type="GO" id="GO:0006646">
    <property type="term" value="P:phosphatidylethanolamine biosynthetic process"/>
    <property type="evidence" value="ECO:0007669"/>
    <property type="project" value="UniProtKB-UniRule"/>
</dbReference>
<evidence type="ECO:0000256" key="3">
    <source>
        <dbReference type="ARBA" id="ARBA00022793"/>
    </source>
</evidence>
<comment type="cofactor">
    <cofactor evidence="11">
        <name>pyruvate</name>
        <dbReference type="ChEBI" id="CHEBI:15361"/>
    </cofactor>
    <text evidence="11">Binds 1 pyruvoyl group covalently per subunit.</text>
</comment>
<evidence type="ECO:0000256" key="5">
    <source>
        <dbReference type="ARBA" id="ARBA00023136"/>
    </source>
</evidence>
<dbReference type="OrthoDB" id="9790893at2"/>
<evidence type="ECO:0000256" key="8">
    <source>
        <dbReference type="ARBA" id="ARBA00023239"/>
    </source>
</evidence>
<comment type="subunit">
    <text evidence="11">Heterodimer of a large membrane-associated beta subunit and a small pyruvoyl-containing alpha subunit.</text>
</comment>
<keyword evidence="9 11" id="KW-1208">Phospholipid metabolism</keyword>
<dbReference type="HAMAP" id="MF_00664">
    <property type="entry name" value="PS_decarb_PSD_A"/>
    <property type="match status" value="1"/>
</dbReference>
<feature type="transmembrane region" description="Helical" evidence="12">
    <location>
        <begin position="25"/>
        <end position="58"/>
    </location>
</feature>
<feature type="chain" id="PRO_5023569511" description="Phosphatidylserine decarboxylase alpha chain" evidence="11">
    <location>
        <begin position="192"/>
        <end position="228"/>
    </location>
</feature>
<dbReference type="EC" id="4.1.1.65" evidence="11"/>
<comment type="PTM">
    <text evidence="11">Is synthesized initially as an inactive proenzyme. Formation of the active enzyme involves a self-maturation process in which the active site pyruvoyl group is generated from an internal serine residue via an autocatalytic post-translational modification. Two non-identical subunits are generated from the proenzyme in this reaction, and the pyruvate is formed at the N-terminus of the alpha chain, which is derived from the carboxyl end of the proenzyme. The post-translation cleavage follows an unusual pathway, termed non-hydrolytic serinolysis, in which the side chain hydroxyl group of the serine supplies its oxygen atom to form the C-terminus of the beta chain, while the remainder of the serine residue undergoes an oxidative deamination to produce ammonia and the pyruvoyl prosthetic group on the alpha chain.</text>
</comment>
<keyword evidence="5 11" id="KW-0472">Membrane</keyword>
<comment type="pathway">
    <text evidence="11">Phospholipid metabolism; phosphatidylethanolamine biosynthesis; phosphatidylethanolamine from CDP-diacylglycerol: step 2/2.</text>
</comment>
<proteinExistence type="inferred from homology"/>
<feature type="site" description="Cleavage (non-hydrolytic); by autocatalysis" evidence="11">
    <location>
        <begin position="191"/>
        <end position="192"/>
    </location>
</feature>
<evidence type="ECO:0000256" key="2">
    <source>
        <dbReference type="ARBA" id="ARBA00022516"/>
    </source>
</evidence>
<dbReference type="EMBL" id="BEXT01000001">
    <property type="protein sequence ID" value="GBC59617.1"/>
    <property type="molecule type" value="Genomic_DNA"/>
</dbReference>
<dbReference type="InterPro" id="IPR033175">
    <property type="entry name" value="PSD-A"/>
</dbReference>
<keyword evidence="1 11" id="KW-1003">Cell membrane</keyword>
<dbReference type="GO" id="GO:0005886">
    <property type="term" value="C:plasma membrane"/>
    <property type="evidence" value="ECO:0007669"/>
    <property type="project" value="UniProtKB-SubCell"/>
</dbReference>
<keyword evidence="6 11" id="KW-0865">Zymogen</keyword>
<dbReference type="UniPathway" id="UPA00558">
    <property type="reaction ID" value="UER00616"/>
</dbReference>
<evidence type="ECO:0000313" key="13">
    <source>
        <dbReference type="EMBL" id="GBC59617.1"/>
    </source>
</evidence>
<dbReference type="GO" id="GO:0004609">
    <property type="term" value="F:phosphatidylserine decarboxylase activity"/>
    <property type="evidence" value="ECO:0007669"/>
    <property type="project" value="UniProtKB-UniRule"/>
</dbReference>
<comment type="similarity">
    <text evidence="11">Belongs to the phosphatidylserine decarboxylase family. PSD-A subfamily.</text>
</comment>
<dbReference type="RefSeq" id="WP_124327116.1">
    <property type="nucleotide sequence ID" value="NZ_BEXT01000001.1"/>
</dbReference>
<dbReference type="AlphaFoldDB" id="A0A401FRM4"/>
<dbReference type="Proteomes" id="UP000288096">
    <property type="component" value="Unassembled WGS sequence"/>
</dbReference>
<keyword evidence="2 11" id="KW-0444">Lipid biosynthesis</keyword>
<keyword evidence="7 11" id="KW-0594">Phospholipid biosynthesis</keyword>
<reference evidence="14" key="1">
    <citation type="submission" date="2017-11" db="EMBL/GenBank/DDBJ databases">
        <authorList>
            <person name="Watanabe M."/>
            <person name="Kojima H."/>
        </authorList>
    </citation>
    <scope>NUCLEOTIDE SEQUENCE [LARGE SCALE GENOMIC DNA]</scope>
    <source>
        <strain evidence="14">Tokyo 01</strain>
    </source>
</reference>
<evidence type="ECO:0000256" key="4">
    <source>
        <dbReference type="ARBA" id="ARBA00023098"/>
    </source>
</evidence>
<keyword evidence="8 11" id="KW-0456">Lyase</keyword>
<dbReference type="Pfam" id="PF02666">
    <property type="entry name" value="PS_Dcarbxylase"/>
    <property type="match status" value="1"/>
</dbReference>
<feature type="modified residue" description="Pyruvic acid (Ser); by autocatalysis" evidence="11">
    <location>
        <position position="192"/>
    </location>
</feature>
<accession>A0A401FRM4</accession>
<keyword evidence="12" id="KW-1133">Transmembrane helix</keyword>
<dbReference type="NCBIfam" id="NF003678">
    <property type="entry name" value="PRK05305.1-2"/>
    <property type="match status" value="1"/>
</dbReference>
<comment type="catalytic activity">
    <reaction evidence="11">
        <text>a 1,2-diacyl-sn-glycero-3-phospho-L-serine + H(+) = a 1,2-diacyl-sn-glycero-3-phosphoethanolamine + CO2</text>
        <dbReference type="Rhea" id="RHEA:20828"/>
        <dbReference type="ChEBI" id="CHEBI:15378"/>
        <dbReference type="ChEBI" id="CHEBI:16526"/>
        <dbReference type="ChEBI" id="CHEBI:57262"/>
        <dbReference type="ChEBI" id="CHEBI:64612"/>
        <dbReference type="EC" id="4.1.1.65"/>
    </reaction>
</comment>
<feature type="active site" description="Schiff-base intermediate with substrate; via pyruvic acid" evidence="11">
    <location>
        <position position="192"/>
    </location>
</feature>
<reference evidence="14" key="2">
    <citation type="submission" date="2019-01" db="EMBL/GenBank/DDBJ databases">
        <title>Genome sequence of Desulfonema ishimotonii strain Tokyo 01.</title>
        <authorList>
            <person name="Fukui M."/>
        </authorList>
    </citation>
    <scope>NUCLEOTIDE SEQUENCE [LARGE SCALE GENOMIC DNA]</scope>
    <source>
        <strain evidence="14">Tokyo 01</strain>
    </source>
</reference>
<keyword evidence="4 11" id="KW-0443">Lipid metabolism</keyword>